<evidence type="ECO:0000313" key="2">
    <source>
        <dbReference type="Proteomes" id="UP001432027"/>
    </source>
</evidence>
<protein>
    <recommendedName>
        <fullName evidence="3">Phosphotransferase</fullName>
    </recommendedName>
</protein>
<dbReference type="Proteomes" id="UP001432027">
    <property type="component" value="Unassembled WGS sequence"/>
</dbReference>
<evidence type="ECO:0000313" key="1">
    <source>
        <dbReference type="EMBL" id="GMS91401.1"/>
    </source>
</evidence>
<accession>A0AAV5TFY6</accession>
<dbReference type="PANTHER" id="PTHR23020:SF20">
    <property type="entry name" value="CHK KINASE-LIKE DOMAIN-CONTAINING PROTEIN"/>
    <property type="match status" value="1"/>
</dbReference>
<evidence type="ECO:0008006" key="3">
    <source>
        <dbReference type="Google" id="ProtNLM"/>
    </source>
</evidence>
<proteinExistence type="predicted"/>
<feature type="non-terminal residue" evidence="1">
    <location>
        <position position="1"/>
    </location>
</feature>
<dbReference type="InterPro" id="IPR012877">
    <property type="entry name" value="Dhs-27"/>
</dbReference>
<organism evidence="1 2">
    <name type="scientific">Pristionchus entomophagus</name>
    <dbReference type="NCBI Taxonomy" id="358040"/>
    <lineage>
        <taxon>Eukaryota</taxon>
        <taxon>Metazoa</taxon>
        <taxon>Ecdysozoa</taxon>
        <taxon>Nematoda</taxon>
        <taxon>Chromadorea</taxon>
        <taxon>Rhabditida</taxon>
        <taxon>Rhabditina</taxon>
        <taxon>Diplogasteromorpha</taxon>
        <taxon>Diplogasteroidea</taxon>
        <taxon>Neodiplogasteridae</taxon>
        <taxon>Pristionchus</taxon>
    </lineage>
</organism>
<dbReference type="AlphaFoldDB" id="A0AAV5TFY6"/>
<feature type="non-terminal residue" evidence="1">
    <location>
        <position position="195"/>
    </location>
</feature>
<dbReference type="Pfam" id="PF07914">
    <property type="entry name" value="DUF1679"/>
    <property type="match status" value="1"/>
</dbReference>
<keyword evidence="2" id="KW-1185">Reference proteome</keyword>
<gene>
    <name evidence="1" type="ORF">PENTCL1PPCAC_13576</name>
</gene>
<name>A0AAV5TFY6_9BILA</name>
<dbReference type="PANTHER" id="PTHR23020">
    <property type="entry name" value="UNCHARACTERIZED NUCLEAR HORMONE RECEPTOR-RELATED"/>
    <property type="match status" value="1"/>
</dbReference>
<comment type="caution">
    <text evidence="1">The sequence shown here is derived from an EMBL/GenBank/DDBJ whole genome shotgun (WGS) entry which is preliminary data.</text>
</comment>
<dbReference type="EMBL" id="BTSX01000003">
    <property type="protein sequence ID" value="GMS91401.1"/>
    <property type="molecule type" value="Genomic_DNA"/>
</dbReference>
<dbReference type="SUPFAM" id="SSF56112">
    <property type="entry name" value="Protein kinase-like (PK-like)"/>
    <property type="match status" value="1"/>
</dbReference>
<dbReference type="InterPro" id="IPR011009">
    <property type="entry name" value="Kinase-like_dom_sf"/>
</dbReference>
<dbReference type="InterPro" id="IPR052961">
    <property type="entry name" value="Oxido-Kinase-like_Enzymes"/>
</dbReference>
<dbReference type="Gene3D" id="3.90.1200.10">
    <property type="match status" value="1"/>
</dbReference>
<reference evidence="1" key="1">
    <citation type="submission" date="2023-10" db="EMBL/GenBank/DDBJ databases">
        <title>Genome assembly of Pristionchus species.</title>
        <authorList>
            <person name="Yoshida K."/>
            <person name="Sommer R.J."/>
        </authorList>
    </citation>
    <scope>NUCLEOTIDE SEQUENCE</scope>
    <source>
        <strain evidence="1">RS0144</strain>
    </source>
</reference>
<sequence length="195" mass="22536">VDLIPKDLFFEMASPTYKKCVERVAKKGWMKDEWKSALLSWCEIPELKRIQNTREEGDPPLTLAHCDLWANNLIFIRSRDGVVQFFSIIDWQCAAIGHALLDVSSVVGINMDAEERRRHEETIISHYVQEITEKCDYTNVKSRFSIDMEQARILNKRGIKFSAIQLSLALGTHCKDETQEKVLTLRLRAILEDIV</sequence>